<dbReference type="InterPro" id="IPR050997">
    <property type="entry name" value="MAPEG"/>
</dbReference>
<dbReference type="PANTHER" id="PTHR10250">
    <property type="entry name" value="MICROSOMAL GLUTATHIONE S-TRANSFERASE"/>
    <property type="match status" value="1"/>
</dbReference>
<evidence type="ECO:0000256" key="1">
    <source>
        <dbReference type="ARBA" id="ARBA00004141"/>
    </source>
</evidence>
<proteinExistence type="predicted"/>
<dbReference type="Gene3D" id="1.20.120.550">
    <property type="entry name" value="Membrane associated eicosanoid/glutathione metabolism-like domain"/>
    <property type="match status" value="2"/>
</dbReference>
<dbReference type="GO" id="GO:0016020">
    <property type="term" value="C:membrane"/>
    <property type="evidence" value="ECO:0007669"/>
    <property type="project" value="UniProtKB-SubCell"/>
</dbReference>
<comment type="subcellular location">
    <subcellularLocation>
        <location evidence="1">Membrane</location>
        <topology evidence="1">Multi-pass membrane protein</topology>
    </subcellularLocation>
</comment>
<dbReference type="InterPro" id="IPR001129">
    <property type="entry name" value="Membr-assoc_MAPEG"/>
</dbReference>
<dbReference type="GO" id="GO:0004602">
    <property type="term" value="F:glutathione peroxidase activity"/>
    <property type="evidence" value="ECO:0007669"/>
    <property type="project" value="TreeGrafter"/>
</dbReference>
<reference evidence="7" key="1">
    <citation type="submission" date="2020-11" db="EMBL/GenBank/DDBJ databases">
        <authorList>
            <person name="Tran Van P."/>
        </authorList>
    </citation>
    <scope>NUCLEOTIDE SEQUENCE</scope>
</reference>
<evidence type="ECO:0000313" key="7">
    <source>
        <dbReference type="EMBL" id="CAD7576383.1"/>
    </source>
</evidence>
<dbReference type="InterPro" id="IPR023352">
    <property type="entry name" value="MAPEG-like_dom_sf"/>
</dbReference>
<dbReference type="AlphaFoldDB" id="A0A7R9JC48"/>
<feature type="transmembrane region" description="Helical" evidence="6">
    <location>
        <begin position="139"/>
        <end position="164"/>
    </location>
</feature>
<evidence type="ECO:0000256" key="2">
    <source>
        <dbReference type="ARBA" id="ARBA00022692"/>
    </source>
</evidence>
<feature type="transmembrane region" description="Helical" evidence="6">
    <location>
        <begin position="209"/>
        <end position="234"/>
    </location>
</feature>
<dbReference type="PANTHER" id="PTHR10250:SF26">
    <property type="entry name" value="GLUTATHIONE S-TRANSFERASE 3, MITOCHONDRIAL"/>
    <property type="match status" value="1"/>
</dbReference>
<feature type="transmembrane region" description="Helical" evidence="6">
    <location>
        <begin position="14"/>
        <end position="33"/>
    </location>
</feature>
<evidence type="ECO:0000256" key="3">
    <source>
        <dbReference type="ARBA" id="ARBA00022989"/>
    </source>
</evidence>
<evidence type="ECO:0000256" key="4">
    <source>
        <dbReference type="ARBA" id="ARBA00023136"/>
    </source>
</evidence>
<accession>A0A7R9JC48</accession>
<dbReference type="GO" id="GO:0004364">
    <property type="term" value="F:glutathione transferase activity"/>
    <property type="evidence" value="ECO:0007669"/>
    <property type="project" value="TreeGrafter"/>
</dbReference>
<keyword evidence="4 6" id="KW-0472">Membrane</keyword>
<sequence length="243" mass="26375">MSQIIATISVPSSYGYVVLVAASSTFVIMWKAIQVGKARKKYNIQYPTMYSPDNVQFNCIQRAHQNTYHLLQAYGTLSIDTSEISQYIASTQTDMPTESRGKGGKKEGKSEWKGQSRTARGMNVNILGTSRSLENYPQFLTLLLLAGLEWPIVSAVGGAVWLLGRIAYAQGYYTGEAKNRMRGSFGYLGFFALLGGTIRFGLRLLGVGYVAAIMALDGVLLLGVLTIEGLAGWVDLAASDSGM</sequence>
<keyword evidence="3 6" id="KW-1133">Transmembrane helix</keyword>
<organism evidence="7">
    <name type="scientific">Timema californicum</name>
    <name type="common">California timema</name>
    <name type="synonym">Walking stick</name>
    <dbReference type="NCBI Taxonomy" id="61474"/>
    <lineage>
        <taxon>Eukaryota</taxon>
        <taxon>Metazoa</taxon>
        <taxon>Ecdysozoa</taxon>
        <taxon>Arthropoda</taxon>
        <taxon>Hexapoda</taxon>
        <taxon>Insecta</taxon>
        <taxon>Pterygota</taxon>
        <taxon>Neoptera</taxon>
        <taxon>Polyneoptera</taxon>
        <taxon>Phasmatodea</taxon>
        <taxon>Timematodea</taxon>
        <taxon>Timematoidea</taxon>
        <taxon>Timematidae</taxon>
        <taxon>Timema</taxon>
    </lineage>
</organism>
<feature type="region of interest" description="Disordered" evidence="5">
    <location>
        <begin position="91"/>
        <end position="116"/>
    </location>
</feature>
<gene>
    <name evidence="7" type="ORF">TCMB3V08_LOCUS8953</name>
</gene>
<protein>
    <submittedName>
        <fullName evidence="7">(California timema) hypothetical protein</fullName>
    </submittedName>
</protein>
<dbReference type="GO" id="GO:0005783">
    <property type="term" value="C:endoplasmic reticulum"/>
    <property type="evidence" value="ECO:0007669"/>
    <property type="project" value="TreeGrafter"/>
</dbReference>
<feature type="compositionally biased region" description="Basic and acidic residues" evidence="5">
    <location>
        <begin position="97"/>
        <end position="114"/>
    </location>
</feature>
<evidence type="ECO:0000256" key="5">
    <source>
        <dbReference type="SAM" id="MobiDB-lite"/>
    </source>
</evidence>
<keyword evidence="2 6" id="KW-0812">Transmembrane</keyword>
<dbReference type="SUPFAM" id="SSF161084">
    <property type="entry name" value="MAPEG domain-like"/>
    <property type="match status" value="2"/>
</dbReference>
<dbReference type="EMBL" id="OE184170">
    <property type="protein sequence ID" value="CAD7576383.1"/>
    <property type="molecule type" value="Genomic_DNA"/>
</dbReference>
<feature type="transmembrane region" description="Helical" evidence="6">
    <location>
        <begin position="184"/>
        <end position="202"/>
    </location>
</feature>
<dbReference type="Pfam" id="PF01124">
    <property type="entry name" value="MAPEG"/>
    <property type="match status" value="2"/>
</dbReference>
<name>A0A7R9JC48_TIMCA</name>
<dbReference type="GO" id="GO:0006691">
    <property type="term" value="P:leukotriene metabolic process"/>
    <property type="evidence" value="ECO:0007669"/>
    <property type="project" value="UniProtKB-ARBA"/>
</dbReference>
<dbReference type="GO" id="GO:0005635">
    <property type="term" value="C:nuclear envelope"/>
    <property type="evidence" value="ECO:0007669"/>
    <property type="project" value="TreeGrafter"/>
</dbReference>
<evidence type="ECO:0000256" key="6">
    <source>
        <dbReference type="SAM" id="Phobius"/>
    </source>
</evidence>